<dbReference type="OrthoDB" id="350602at2"/>
<keyword evidence="2" id="KW-0762">Sugar transport</keyword>
<feature type="active site" description="Tele-phosphohistidine intermediate" evidence="5">
    <location>
        <position position="82"/>
    </location>
</feature>
<reference evidence="8 9" key="1">
    <citation type="journal article" date="2015" name="Genome Announc.">
        <title>Expanding the biotechnology potential of lactobacilli through comparative genomics of 213 strains and associated genera.</title>
        <authorList>
            <person name="Sun Z."/>
            <person name="Harris H.M."/>
            <person name="McCann A."/>
            <person name="Guo C."/>
            <person name="Argimon S."/>
            <person name="Zhang W."/>
            <person name="Yang X."/>
            <person name="Jeffery I.B."/>
            <person name="Cooney J.C."/>
            <person name="Kagawa T.F."/>
            <person name="Liu W."/>
            <person name="Song Y."/>
            <person name="Salvetti E."/>
            <person name="Wrobel A."/>
            <person name="Rasinkangas P."/>
            <person name="Parkhill J."/>
            <person name="Rea M.C."/>
            <person name="O'Sullivan O."/>
            <person name="Ritari J."/>
            <person name="Douillard F.P."/>
            <person name="Paul Ross R."/>
            <person name="Yang R."/>
            <person name="Briner A.E."/>
            <person name="Felis G.E."/>
            <person name="de Vos W.M."/>
            <person name="Barrangou R."/>
            <person name="Klaenhammer T.R."/>
            <person name="Caufield P.W."/>
            <person name="Cui Y."/>
            <person name="Zhang H."/>
            <person name="O'Toole P.W."/>
        </authorList>
    </citation>
    <scope>NUCLEOTIDE SEQUENCE [LARGE SCALE GENOMIC DNA]</scope>
    <source>
        <strain evidence="8 9">DSM 19674</strain>
    </source>
</reference>
<dbReference type="Proteomes" id="UP000051515">
    <property type="component" value="Unassembled WGS sequence"/>
</dbReference>
<dbReference type="InterPro" id="IPR036542">
    <property type="entry name" value="PTS_IIA_lac/cel_sf"/>
</dbReference>
<evidence type="ECO:0000256" key="5">
    <source>
        <dbReference type="PIRSR" id="PIRSR000699-1"/>
    </source>
</evidence>
<proteinExistence type="predicted"/>
<keyword evidence="1" id="KW-0813">Transport</keyword>
<keyword evidence="6" id="KW-0479">Metal-binding</keyword>
<feature type="modified residue" description="Phosphohistidine; by HPr" evidence="7">
    <location>
        <position position="82"/>
    </location>
</feature>
<dbReference type="RefSeq" id="WP_056952227.1">
    <property type="nucleotide sequence ID" value="NZ_AZDY01000037.1"/>
</dbReference>
<sequence length="109" mass="12673">MMNEAENNSDLRQTMQMIIFSGDARKFIMQALDLVGEAKYDESEQLLKQAHEKLLTAHALQTDKIQKEAEGEKLEYSVLFTHAQDTMMSVNTEYNLVKHLIEVFKKRDH</sequence>
<evidence type="ECO:0000313" key="9">
    <source>
        <dbReference type="Proteomes" id="UP000051515"/>
    </source>
</evidence>
<dbReference type="EMBL" id="AZDY01000037">
    <property type="protein sequence ID" value="KRK82996.1"/>
    <property type="molecule type" value="Genomic_DNA"/>
</dbReference>
<dbReference type="PIRSF" id="PIRSF000699">
    <property type="entry name" value="PTS_IILac_III"/>
    <property type="match status" value="1"/>
</dbReference>
<dbReference type="Pfam" id="PF02255">
    <property type="entry name" value="PTS_IIA"/>
    <property type="match status" value="1"/>
</dbReference>
<keyword evidence="4" id="KW-0598">Phosphotransferase system</keyword>
<evidence type="ECO:0000256" key="1">
    <source>
        <dbReference type="ARBA" id="ARBA00022448"/>
    </source>
</evidence>
<dbReference type="Gene3D" id="1.20.58.80">
    <property type="entry name" value="Phosphotransferase system, lactose/cellobiose-type IIA subunit"/>
    <property type="match status" value="1"/>
</dbReference>
<dbReference type="STRING" id="1423788.FC78_GL001802"/>
<dbReference type="PATRIC" id="fig|1423788.3.peg.1858"/>
<accession>A0A0R1KPS4</accession>
<protein>
    <submittedName>
        <fullName evidence="8">Uncharacterized protein</fullName>
    </submittedName>
</protein>
<comment type="cofactor">
    <cofactor evidence="6">
        <name>Mg(2+)</name>
        <dbReference type="ChEBI" id="CHEBI:18420"/>
    </cofactor>
    <text evidence="6">Binds 1 Mg(2+) ion per trimer.</text>
</comment>
<name>A0A0R1KPS4_9LACO</name>
<evidence type="ECO:0000256" key="7">
    <source>
        <dbReference type="PROSITE-ProRule" id="PRU00418"/>
    </source>
</evidence>
<dbReference type="SUPFAM" id="SSF46973">
    <property type="entry name" value="Enzyme IIa from lactose specific PTS, IIa-lac"/>
    <property type="match status" value="1"/>
</dbReference>
<evidence type="ECO:0000313" key="8">
    <source>
        <dbReference type="EMBL" id="KRK82996.1"/>
    </source>
</evidence>
<gene>
    <name evidence="8" type="ORF">FC78_GL001802</name>
</gene>
<keyword evidence="9" id="KW-1185">Reference proteome</keyword>
<dbReference type="InterPro" id="IPR003188">
    <property type="entry name" value="PTS_IIA_lac/cel"/>
</dbReference>
<evidence type="ECO:0000256" key="6">
    <source>
        <dbReference type="PIRSR" id="PIRSR000699-2"/>
    </source>
</evidence>
<dbReference type="AlphaFoldDB" id="A0A0R1KPS4"/>
<keyword evidence="3" id="KW-0808">Transferase</keyword>
<dbReference type="PROSITE" id="PS51095">
    <property type="entry name" value="PTS_EIIA_TYPE_3"/>
    <property type="match status" value="1"/>
</dbReference>
<comment type="caution">
    <text evidence="8">The sequence shown here is derived from an EMBL/GenBank/DDBJ whole genome shotgun (WGS) entry which is preliminary data.</text>
</comment>
<dbReference type="PANTHER" id="PTHR34382">
    <property type="entry name" value="PTS SYSTEM N,N'-DIACETYLCHITOBIOSE-SPECIFIC EIIA COMPONENT"/>
    <property type="match status" value="1"/>
</dbReference>
<organism evidence="8 9">
    <name type="scientific">Companilactobacillus bobalius DSM 19674</name>
    <dbReference type="NCBI Taxonomy" id="1423788"/>
    <lineage>
        <taxon>Bacteria</taxon>
        <taxon>Bacillati</taxon>
        <taxon>Bacillota</taxon>
        <taxon>Bacilli</taxon>
        <taxon>Lactobacillales</taxon>
        <taxon>Lactobacillaceae</taxon>
        <taxon>Companilactobacillus</taxon>
        <taxon>Companilactobacillus bobalius</taxon>
    </lineage>
</organism>
<evidence type="ECO:0000256" key="3">
    <source>
        <dbReference type="ARBA" id="ARBA00022679"/>
    </source>
</evidence>
<evidence type="ECO:0000256" key="2">
    <source>
        <dbReference type="ARBA" id="ARBA00022597"/>
    </source>
</evidence>
<dbReference type="PANTHER" id="PTHR34382:SF7">
    <property type="entry name" value="PTS SYSTEM N,N'-DIACETYLCHITOBIOSE-SPECIFIC EIIA COMPONENT"/>
    <property type="match status" value="1"/>
</dbReference>
<keyword evidence="6" id="KW-0460">Magnesium</keyword>
<feature type="binding site" evidence="6">
    <location>
        <position position="85"/>
    </location>
    <ligand>
        <name>Mg(2+)</name>
        <dbReference type="ChEBI" id="CHEBI:18420"/>
        <note>ligand shared between all trimeric partners</note>
    </ligand>
</feature>
<dbReference type="GO" id="GO:0046872">
    <property type="term" value="F:metal ion binding"/>
    <property type="evidence" value="ECO:0007669"/>
    <property type="project" value="UniProtKB-KW"/>
</dbReference>
<evidence type="ECO:0000256" key="4">
    <source>
        <dbReference type="ARBA" id="ARBA00022683"/>
    </source>
</evidence>
<dbReference type="GO" id="GO:0009401">
    <property type="term" value="P:phosphoenolpyruvate-dependent sugar phosphotransferase system"/>
    <property type="evidence" value="ECO:0007669"/>
    <property type="project" value="UniProtKB-KW"/>
</dbReference>
<dbReference type="GO" id="GO:0016740">
    <property type="term" value="F:transferase activity"/>
    <property type="evidence" value="ECO:0007669"/>
    <property type="project" value="UniProtKB-KW"/>
</dbReference>